<protein>
    <submittedName>
        <fullName evidence="2">Uncharacterized protein</fullName>
    </submittedName>
</protein>
<comment type="caution">
    <text evidence="2">The sequence shown here is derived from an EMBL/GenBank/DDBJ whole genome shotgun (WGS) entry which is preliminary data.</text>
</comment>
<proteinExistence type="predicted"/>
<dbReference type="EMBL" id="WOBN01000064">
    <property type="protein sequence ID" value="MUK51509.1"/>
    <property type="molecule type" value="Genomic_DNA"/>
</dbReference>
<feature type="transmembrane region" description="Helical" evidence="1">
    <location>
        <begin position="6"/>
        <end position="28"/>
    </location>
</feature>
<gene>
    <name evidence="2" type="ORF">GNP88_20700</name>
</gene>
<accession>A0A844P7P1</accession>
<keyword evidence="1" id="KW-1133">Transmembrane helix</keyword>
<sequence>MEVEVITSLIGIIGITLSAVFSGFGYFFKVRAEKLKTIRQILFYLLEFRAHVLASSLSPNELYEQYVEECKKYFDKKKIEGIVIPEQNQDLMLGYFANIIEHITPEMSLDFISGYASTINELAKEKPILAFKLRGKDVTTRMMTVQKGYLEQLQNTELFSADNEIGDFLRKQVTEVHLKALNEMLKLLDEELLIVSRFCGVMHYFEVQKILKSIKRPSIRLEDFGIEEMFDEMLNTYPNQTIPRYEHVEENG</sequence>
<evidence type="ECO:0000313" key="2">
    <source>
        <dbReference type="EMBL" id="MUK51509.1"/>
    </source>
</evidence>
<keyword evidence="1" id="KW-0472">Membrane</keyword>
<organism evidence="2 3">
    <name type="scientific">Aliivibrio fischeri</name>
    <name type="common">Vibrio fischeri</name>
    <dbReference type="NCBI Taxonomy" id="668"/>
    <lineage>
        <taxon>Bacteria</taxon>
        <taxon>Pseudomonadati</taxon>
        <taxon>Pseudomonadota</taxon>
        <taxon>Gammaproteobacteria</taxon>
        <taxon>Vibrionales</taxon>
        <taxon>Vibrionaceae</taxon>
        <taxon>Aliivibrio</taxon>
    </lineage>
</organism>
<name>A0A844P7P1_ALIFS</name>
<dbReference type="Proteomes" id="UP000448038">
    <property type="component" value="Unassembled WGS sequence"/>
</dbReference>
<dbReference type="AlphaFoldDB" id="A0A844P7P1"/>
<reference evidence="2 3" key="1">
    <citation type="submission" date="2019-11" db="EMBL/GenBank/DDBJ databases">
        <title>Using colonization assays and comparative genomics to discover symbiosis behaviors and factors in Vibrio fischeri.</title>
        <authorList>
            <person name="Bongrand C."/>
            <person name="Moriano-Gutierrez S."/>
            <person name="Arevalo P."/>
            <person name="Mcfall-Ngai M."/>
            <person name="Visick K."/>
            <person name="Polz M.F."/>
            <person name="Ruby E.G."/>
        </authorList>
    </citation>
    <scope>NUCLEOTIDE SEQUENCE [LARGE SCALE GENOMIC DNA]</scope>
    <source>
        <strain evidence="3">emors.4.1</strain>
    </source>
</reference>
<dbReference type="RefSeq" id="WP_155656802.1">
    <property type="nucleotide sequence ID" value="NZ_WOBN01000064.1"/>
</dbReference>
<evidence type="ECO:0000313" key="3">
    <source>
        <dbReference type="Proteomes" id="UP000448038"/>
    </source>
</evidence>
<evidence type="ECO:0000256" key="1">
    <source>
        <dbReference type="SAM" id="Phobius"/>
    </source>
</evidence>
<keyword evidence="1" id="KW-0812">Transmembrane</keyword>